<feature type="chain" id="PRO_5039731344" evidence="9">
    <location>
        <begin position="24"/>
        <end position="857"/>
    </location>
</feature>
<evidence type="ECO:0000256" key="6">
    <source>
        <dbReference type="ARBA" id="ARBA00023180"/>
    </source>
</evidence>
<dbReference type="GO" id="GO:0015485">
    <property type="term" value="F:cholesterol binding"/>
    <property type="evidence" value="ECO:0007669"/>
    <property type="project" value="TreeGrafter"/>
</dbReference>
<feature type="signal peptide" evidence="9">
    <location>
        <begin position="1"/>
        <end position="23"/>
    </location>
</feature>
<organism evidence="10 11">
    <name type="scientific">Megalops atlanticus</name>
    <name type="common">Tarpon</name>
    <name type="synonym">Clupea gigantea</name>
    <dbReference type="NCBI Taxonomy" id="7932"/>
    <lineage>
        <taxon>Eukaryota</taxon>
        <taxon>Metazoa</taxon>
        <taxon>Chordata</taxon>
        <taxon>Craniata</taxon>
        <taxon>Vertebrata</taxon>
        <taxon>Euteleostomi</taxon>
        <taxon>Actinopterygii</taxon>
        <taxon>Neopterygii</taxon>
        <taxon>Teleostei</taxon>
        <taxon>Elopiformes</taxon>
        <taxon>Megalopidae</taxon>
        <taxon>Megalops</taxon>
    </lineage>
</organism>
<proteinExistence type="inferred from homology"/>
<dbReference type="GO" id="GO:0005929">
    <property type="term" value="C:cilium"/>
    <property type="evidence" value="ECO:0007669"/>
    <property type="project" value="TreeGrafter"/>
</dbReference>
<keyword evidence="4 8" id="KW-1133">Transmembrane helix</keyword>
<dbReference type="InterPro" id="IPR008795">
    <property type="entry name" value="Prominin"/>
</dbReference>
<comment type="similarity">
    <text evidence="2">Belongs to the prominin family.</text>
</comment>
<dbReference type="EMBL" id="JAFDVH010000004">
    <property type="protein sequence ID" value="KAG7480975.1"/>
    <property type="molecule type" value="Genomic_DNA"/>
</dbReference>
<gene>
    <name evidence="10" type="ORF">MATL_G00061830</name>
</gene>
<feature type="compositionally biased region" description="Basic and acidic residues" evidence="7">
    <location>
        <begin position="815"/>
        <end position="829"/>
    </location>
</feature>
<dbReference type="GO" id="GO:0009986">
    <property type="term" value="C:cell surface"/>
    <property type="evidence" value="ECO:0007669"/>
    <property type="project" value="TreeGrafter"/>
</dbReference>
<feature type="region of interest" description="Disordered" evidence="7">
    <location>
        <begin position="813"/>
        <end position="832"/>
    </location>
</feature>
<dbReference type="Pfam" id="PF05478">
    <property type="entry name" value="Prominin"/>
    <property type="match status" value="1"/>
</dbReference>
<dbReference type="Proteomes" id="UP001046870">
    <property type="component" value="Chromosome 4"/>
</dbReference>
<dbReference type="PANTHER" id="PTHR22730">
    <property type="entry name" value="PROMININ PROM PROTEIN"/>
    <property type="match status" value="1"/>
</dbReference>
<feature type="transmembrane region" description="Helical" evidence="8">
    <location>
        <begin position="461"/>
        <end position="487"/>
    </location>
</feature>
<dbReference type="GO" id="GO:0016324">
    <property type="term" value="C:apical plasma membrane"/>
    <property type="evidence" value="ECO:0007669"/>
    <property type="project" value="TreeGrafter"/>
</dbReference>
<evidence type="ECO:0000256" key="3">
    <source>
        <dbReference type="ARBA" id="ARBA00022692"/>
    </source>
</evidence>
<protein>
    <submittedName>
        <fullName evidence="10">Uncharacterized protein</fullName>
    </submittedName>
</protein>
<dbReference type="GO" id="GO:0071914">
    <property type="term" value="C:prominosome"/>
    <property type="evidence" value="ECO:0007669"/>
    <property type="project" value="TreeGrafter"/>
</dbReference>
<sequence>MMKDWHIGDWLLVLVLMSSLCIADLTQNCSSSGDSLHFANAAHGPVRLVDSSAGSLEPLYNFARLFLQAVQPNAFPKDIAHRALNNEKQDISEVLWYEAGYLVCLILAVLYLVLMPLMGVILCWRHYRRSTDSSAQSSLLPSWQYRDITMATCLAVITILLLTGVILAFTTNDRARQNMEPSLHHLSSNLRDIRNTFGSVSQKIDIIVDQYSVAMAAIQKELNGTGDAIGQEIISSFRSNVNEALVDFSISVEDAVRAKMNLVVIHTLRAYLQHRHTFLQTELGKLKQSLQKTQDMCQNCSLPPFNNLETDADYSKIPNVKLYLDKVTPAASLANLVEKGNASFNALPENCTKQTAPTVKDLVLDLEETKTSLKRSSQQFPSLQSFSEMFSELGETVSRYGRDVDRYDYYRWGVSVAVCTVILVIVLLTALSLCLGLPAVYCPSMWATSSEGRLERSAVSLLRAVVVLSFLFSWLFIILVFITLLFVGNVYTIGCRSYRNGELFEFLDHQDDLFSSLNASHFNHNSTLQQFNSSTQFNFSIQQVYIGCKTGQSLFHSMHLDQLFDMEDFVNASKYMVKFKQNTQKLSVNLRDMQLLPPEGRQSLLFFRDSGIDNIDYPSLMLLLSTPVMKTNLTDFADQLDETAQLQTNKTIKEDLESKANRSRELQKYVEQQEADVKKMDASLRALSAISANFKENIDTALDGISMTEQEILRQVPFIVHNVSQCLSQKGERALHRYLDWAEHAILNEALECRWLSVSLDNVYTAFCQNIADPWNGFWLCLGWCCVFLIPGVICSLSTARHLQPMSSSSSKNALIDKKTTTEKTEPNSHKKPVSLKIIHGLGDWYKAMKKTANGKK</sequence>
<keyword evidence="11" id="KW-1185">Reference proteome</keyword>
<feature type="transmembrane region" description="Helical" evidence="8">
    <location>
        <begin position="148"/>
        <end position="169"/>
    </location>
</feature>
<feature type="transmembrane region" description="Helical" evidence="8">
    <location>
        <begin position="99"/>
        <end position="127"/>
    </location>
</feature>
<feature type="transmembrane region" description="Helical" evidence="8">
    <location>
        <begin position="412"/>
        <end position="440"/>
    </location>
</feature>
<name>A0A9D3TA89_MEGAT</name>
<keyword evidence="9" id="KW-0732">Signal</keyword>
<evidence type="ECO:0000256" key="8">
    <source>
        <dbReference type="SAM" id="Phobius"/>
    </source>
</evidence>
<feature type="transmembrane region" description="Helical" evidence="8">
    <location>
        <begin position="777"/>
        <end position="800"/>
    </location>
</feature>
<evidence type="ECO:0000256" key="1">
    <source>
        <dbReference type="ARBA" id="ARBA00004475"/>
    </source>
</evidence>
<keyword evidence="3 8" id="KW-0812">Transmembrane</keyword>
<comment type="subcellular location">
    <subcellularLocation>
        <location evidence="1">Cell projection</location>
        <location evidence="1">Microvillus membrane</location>
        <topology evidence="1">Multi-pass membrane protein</topology>
    </subcellularLocation>
</comment>
<keyword evidence="6" id="KW-0325">Glycoprotein</keyword>
<dbReference type="OrthoDB" id="6229420at2759"/>
<keyword evidence="5 8" id="KW-0472">Membrane</keyword>
<dbReference type="AlphaFoldDB" id="A0A9D3TA89"/>
<evidence type="ECO:0000256" key="2">
    <source>
        <dbReference type="ARBA" id="ARBA00006058"/>
    </source>
</evidence>
<evidence type="ECO:0000256" key="4">
    <source>
        <dbReference type="ARBA" id="ARBA00022989"/>
    </source>
</evidence>
<evidence type="ECO:0000256" key="9">
    <source>
        <dbReference type="SAM" id="SignalP"/>
    </source>
</evidence>
<evidence type="ECO:0000313" key="10">
    <source>
        <dbReference type="EMBL" id="KAG7480975.1"/>
    </source>
</evidence>
<evidence type="ECO:0000256" key="5">
    <source>
        <dbReference type="ARBA" id="ARBA00023136"/>
    </source>
</evidence>
<evidence type="ECO:0000256" key="7">
    <source>
        <dbReference type="SAM" id="MobiDB-lite"/>
    </source>
</evidence>
<dbReference type="GO" id="GO:0031528">
    <property type="term" value="C:microvillus membrane"/>
    <property type="evidence" value="ECO:0007669"/>
    <property type="project" value="UniProtKB-SubCell"/>
</dbReference>
<evidence type="ECO:0000313" key="11">
    <source>
        <dbReference type="Proteomes" id="UP001046870"/>
    </source>
</evidence>
<dbReference type="PANTHER" id="PTHR22730:SF6">
    <property type="entry name" value="PROMININ-2"/>
    <property type="match status" value="1"/>
</dbReference>
<reference evidence="10" key="1">
    <citation type="submission" date="2021-01" db="EMBL/GenBank/DDBJ databases">
        <authorList>
            <person name="Zahm M."/>
            <person name="Roques C."/>
            <person name="Cabau C."/>
            <person name="Klopp C."/>
            <person name="Donnadieu C."/>
            <person name="Jouanno E."/>
            <person name="Lampietro C."/>
            <person name="Louis A."/>
            <person name="Herpin A."/>
            <person name="Echchiki A."/>
            <person name="Berthelot C."/>
            <person name="Parey E."/>
            <person name="Roest-Crollius H."/>
            <person name="Braasch I."/>
            <person name="Postlethwait J."/>
            <person name="Bobe J."/>
            <person name="Montfort J."/>
            <person name="Bouchez O."/>
            <person name="Begum T."/>
            <person name="Mejri S."/>
            <person name="Adams A."/>
            <person name="Chen W.-J."/>
            <person name="Guiguen Y."/>
        </authorList>
    </citation>
    <scope>NUCLEOTIDE SEQUENCE</scope>
    <source>
        <strain evidence="10">YG-15Mar2019-1</strain>
        <tissue evidence="10">Brain</tissue>
    </source>
</reference>
<comment type="caution">
    <text evidence="10">The sequence shown here is derived from an EMBL/GenBank/DDBJ whole genome shotgun (WGS) entry which is preliminary data.</text>
</comment>
<accession>A0A9D3TA89</accession>